<name>A0ABZ2IQ36_9BACT</name>
<dbReference type="Pfam" id="PF12770">
    <property type="entry name" value="CHAT"/>
    <property type="match status" value="1"/>
</dbReference>
<evidence type="ECO:0000259" key="1">
    <source>
        <dbReference type="Pfam" id="PF12770"/>
    </source>
</evidence>
<accession>A0ABZ2IQ36</accession>
<feature type="domain" description="CHAT" evidence="1">
    <location>
        <begin position="9"/>
        <end position="68"/>
    </location>
</feature>
<dbReference type="EMBL" id="CP146284">
    <property type="protein sequence ID" value="WWV66266.1"/>
    <property type="molecule type" value="Genomic_DNA"/>
</dbReference>
<dbReference type="Proteomes" id="UP001320603">
    <property type="component" value="Chromosome"/>
</dbReference>
<gene>
    <name evidence="2" type="ORF">NEE14_015000</name>
</gene>
<evidence type="ECO:0000313" key="3">
    <source>
        <dbReference type="Proteomes" id="UP001320603"/>
    </source>
</evidence>
<evidence type="ECO:0000313" key="2">
    <source>
        <dbReference type="EMBL" id="WWV66266.1"/>
    </source>
</evidence>
<sequence length="68" mass="7283">MVLSGDCPDDVEDGILTARELAKLDLSYLNLVVLSACQTRLGEISTDGVMGLQRGFKKVGAHSLMMSL</sequence>
<proteinExistence type="predicted"/>
<dbReference type="InterPro" id="IPR024983">
    <property type="entry name" value="CHAT_dom"/>
</dbReference>
<organism evidence="2 3">
    <name type="scientific">Parabacteroides absconsus</name>
    <dbReference type="NCBI Taxonomy" id="2951805"/>
    <lineage>
        <taxon>Bacteria</taxon>
        <taxon>Pseudomonadati</taxon>
        <taxon>Bacteroidota</taxon>
        <taxon>Bacteroidia</taxon>
        <taxon>Bacteroidales</taxon>
        <taxon>Tannerellaceae</taxon>
        <taxon>Parabacteroides</taxon>
    </lineage>
</organism>
<dbReference type="RefSeq" id="WP_251967456.1">
    <property type="nucleotide sequence ID" value="NZ_CP146284.1"/>
</dbReference>
<protein>
    <submittedName>
        <fullName evidence="2">CHAT domain-containing protein</fullName>
    </submittedName>
</protein>
<reference evidence="2 3" key="1">
    <citation type="submission" date="2024-02" db="EMBL/GenBank/DDBJ databases">
        <title>Whole genome sequencing of Parabacteroides sp. AD58.</title>
        <authorList>
            <person name="Chaplin A.V."/>
            <person name="Pikina A.P."/>
            <person name="Sokolova S.R."/>
            <person name="Korostin D.O."/>
            <person name="Efimov B.A."/>
        </authorList>
    </citation>
    <scope>NUCLEOTIDE SEQUENCE [LARGE SCALE GENOMIC DNA]</scope>
    <source>
        <strain evidence="2 3">AD58</strain>
    </source>
</reference>
<keyword evidence="3" id="KW-1185">Reference proteome</keyword>